<sequence>MNSFGSTLQQILFQENSTKLEIGEAAKIDSATMSRLTKGTLDPSPKVLRALCHNASKDPNAKAQLLIARLEDIIEDSGLPANLVKISQPSLNEGSDFEDVPVSVYKTVVRLAQIAAKIPEMHELMQANIDLYEASAASKNENMEENGDSILKLSEDQTKTMKEQPGASQKASEMEEIVKAARKKAKKAG</sequence>
<dbReference type="EMBL" id="CP136920">
    <property type="protein sequence ID" value="WOO43130.1"/>
    <property type="molecule type" value="Genomic_DNA"/>
</dbReference>
<evidence type="ECO:0000256" key="1">
    <source>
        <dbReference type="SAM" id="MobiDB-lite"/>
    </source>
</evidence>
<evidence type="ECO:0000313" key="2">
    <source>
        <dbReference type="EMBL" id="WOO43130.1"/>
    </source>
</evidence>
<keyword evidence="3" id="KW-1185">Reference proteome</keyword>
<feature type="compositionally biased region" description="Basic residues" evidence="1">
    <location>
        <begin position="180"/>
        <end position="189"/>
    </location>
</feature>
<reference evidence="2 3" key="1">
    <citation type="submission" date="2023-10" db="EMBL/GenBank/DDBJ databases">
        <title>Rubellicoccus peritrichatus gen. nov., sp. nov., isolated from an algae of coral reef tank.</title>
        <authorList>
            <person name="Luo J."/>
        </authorList>
    </citation>
    <scope>NUCLEOTIDE SEQUENCE [LARGE SCALE GENOMIC DNA]</scope>
    <source>
        <strain evidence="2 3">CR14</strain>
    </source>
</reference>
<evidence type="ECO:0000313" key="3">
    <source>
        <dbReference type="Proteomes" id="UP001304300"/>
    </source>
</evidence>
<organism evidence="2 3">
    <name type="scientific">Rubellicoccus peritrichatus</name>
    <dbReference type="NCBI Taxonomy" id="3080537"/>
    <lineage>
        <taxon>Bacteria</taxon>
        <taxon>Pseudomonadati</taxon>
        <taxon>Verrucomicrobiota</taxon>
        <taxon>Opitutia</taxon>
        <taxon>Puniceicoccales</taxon>
        <taxon>Cerasicoccaceae</taxon>
        <taxon>Rubellicoccus</taxon>
    </lineage>
</organism>
<accession>A0AAQ3LCF9</accession>
<protein>
    <submittedName>
        <fullName evidence="2">Uncharacterized protein</fullName>
    </submittedName>
</protein>
<dbReference type="Proteomes" id="UP001304300">
    <property type="component" value="Chromosome"/>
</dbReference>
<gene>
    <name evidence="2" type="ORF">RZN69_08495</name>
</gene>
<name>A0AAQ3LCF9_9BACT</name>
<dbReference type="RefSeq" id="WP_317835669.1">
    <property type="nucleotide sequence ID" value="NZ_CP136920.1"/>
</dbReference>
<dbReference type="KEGG" id="puo:RZN69_08495"/>
<feature type="region of interest" description="Disordered" evidence="1">
    <location>
        <begin position="155"/>
        <end position="189"/>
    </location>
</feature>
<dbReference type="AlphaFoldDB" id="A0AAQ3LCF9"/>
<proteinExistence type="predicted"/>